<proteinExistence type="predicted"/>
<feature type="region of interest" description="Disordered" evidence="1">
    <location>
        <begin position="160"/>
        <end position="198"/>
    </location>
</feature>
<organism evidence="2 3">
    <name type="scientific">Psychromicrobium silvestre</name>
    <dbReference type="NCBI Taxonomy" id="1645614"/>
    <lineage>
        <taxon>Bacteria</taxon>
        <taxon>Bacillati</taxon>
        <taxon>Actinomycetota</taxon>
        <taxon>Actinomycetes</taxon>
        <taxon>Micrococcales</taxon>
        <taxon>Micrococcaceae</taxon>
        <taxon>Psychromicrobium</taxon>
    </lineage>
</organism>
<keyword evidence="3" id="KW-1185">Reference proteome</keyword>
<comment type="caution">
    <text evidence="2">The sequence shown here is derived from an EMBL/GenBank/DDBJ whole genome shotgun (WGS) entry which is preliminary data.</text>
</comment>
<reference evidence="2 3" key="1">
    <citation type="submission" date="2020-07" db="EMBL/GenBank/DDBJ databases">
        <title>Sequencing the genomes of 1000 actinobacteria strains.</title>
        <authorList>
            <person name="Klenk H.-P."/>
        </authorList>
    </citation>
    <scope>NUCLEOTIDE SEQUENCE [LARGE SCALE GENOMIC DNA]</scope>
    <source>
        <strain evidence="2 3">DSM 102047</strain>
    </source>
</reference>
<accession>A0A7Y9LSU7</accession>
<name>A0A7Y9LSU7_9MICC</name>
<feature type="compositionally biased region" description="Pro residues" evidence="1">
    <location>
        <begin position="189"/>
        <end position="198"/>
    </location>
</feature>
<evidence type="ECO:0000313" key="2">
    <source>
        <dbReference type="EMBL" id="NYE94958.1"/>
    </source>
</evidence>
<evidence type="ECO:0000256" key="1">
    <source>
        <dbReference type="SAM" id="MobiDB-lite"/>
    </source>
</evidence>
<gene>
    <name evidence="2" type="ORF">FHU41_001179</name>
</gene>
<sequence>MSACTSGNGNPHEPINADKVGVSQDLKNAAIEAVKLNRDILTQIDKKYFIGAFGTFSNDRHSAETPPMKNGYSYWNVSTLSATKNMDITAVFNQIRAYLESQGFTLDSDDRQGTPEKGVTGGATFRRKDSAVPFIDMGVPGTNTDSQIYLDIVTANFPNPPVGEWPDLRTGTTWDPAEPLWPAGLGPKTPAPTTPPTP</sequence>
<dbReference type="RefSeq" id="WP_179388665.1">
    <property type="nucleotide sequence ID" value="NZ_JACBYQ010000001.1"/>
</dbReference>
<dbReference type="EMBL" id="JACBYQ010000001">
    <property type="protein sequence ID" value="NYE94958.1"/>
    <property type="molecule type" value="Genomic_DNA"/>
</dbReference>
<protein>
    <submittedName>
        <fullName evidence="2">Uncharacterized protein</fullName>
    </submittedName>
</protein>
<dbReference type="Proteomes" id="UP000521748">
    <property type="component" value="Unassembled WGS sequence"/>
</dbReference>
<dbReference type="AlphaFoldDB" id="A0A7Y9LSU7"/>
<evidence type="ECO:0000313" key="3">
    <source>
        <dbReference type="Proteomes" id="UP000521748"/>
    </source>
</evidence>